<comment type="catalytic activity">
    <reaction evidence="1 8">
        <text>malonyl-[ACP] + S-adenosyl-L-methionine = malonyl-[ACP] methyl ester + S-adenosyl-L-homocysteine</text>
        <dbReference type="Rhea" id="RHEA:17105"/>
        <dbReference type="Rhea" id="RHEA-COMP:9623"/>
        <dbReference type="Rhea" id="RHEA-COMP:9954"/>
        <dbReference type="ChEBI" id="CHEBI:57856"/>
        <dbReference type="ChEBI" id="CHEBI:59789"/>
        <dbReference type="ChEBI" id="CHEBI:78449"/>
        <dbReference type="ChEBI" id="CHEBI:78845"/>
        <dbReference type="EC" id="2.1.1.197"/>
    </reaction>
</comment>
<dbReference type="RefSeq" id="WP_369602692.1">
    <property type="nucleotide sequence ID" value="NZ_CP154858.1"/>
</dbReference>
<comment type="similarity">
    <text evidence="8">Belongs to the methyltransferase superfamily.</text>
</comment>
<accession>A0AB39V0X9</accession>
<dbReference type="GO" id="GO:0102130">
    <property type="term" value="F:malonyl-CoA methyltransferase activity"/>
    <property type="evidence" value="ECO:0007669"/>
    <property type="project" value="UniProtKB-EC"/>
</dbReference>
<keyword evidence="6 8" id="KW-0949">S-adenosyl-L-methionine</keyword>
<evidence type="ECO:0000313" key="10">
    <source>
        <dbReference type="EMBL" id="XDT73711.1"/>
    </source>
</evidence>
<evidence type="ECO:0000256" key="8">
    <source>
        <dbReference type="HAMAP-Rule" id="MF_00835"/>
    </source>
</evidence>
<dbReference type="InterPro" id="IPR029063">
    <property type="entry name" value="SAM-dependent_MTases_sf"/>
</dbReference>
<dbReference type="AlphaFoldDB" id="A0AB39V0X9"/>
<dbReference type="GO" id="GO:0032259">
    <property type="term" value="P:methylation"/>
    <property type="evidence" value="ECO:0007669"/>
    <property type="project" value="UniProtKB-KW"/>
</dbReference>
<evidence type="ECO:0000256" key="2">
    <source>
        <dbReference type="ARBA" id="ARBA00004746"/>
    </source>
</evidence>
<dbReference type="EMBL" id="CP154858">
    <property type="protein sequence ID" value="XDT73711.1"/>
    <property type="molecule type" value="Genomic_DNA"/>
</dbReference>
<reference evidence="10" key="1">
    <citation type="submission" date="2024-05" db="EMBL/GenBank/DDBJ databases">
        <title>Genome sequencing of novel strain.</title>
        <authorList>
            <person name="Ganbat D."/>
            <person name="Ganbat S."/>
            <person name="Lee S.-J."/>
        </authorList>
    </citation>
    <scope>NUCLEOTIDE SEQUENCE</scope>
    <source>
        <strain evidence="10">SMD15-11</strain>
    </source>
</reference>
<dbReference type="GO" id="GO:0008757">
    <property type="term" value="F:S-adenosylmethionine-dependent methyltransferase activity"/>
    <property type="evidence" value="ECO:0007669"/>
    <property type="project" value="InterPro"/>
</dbReference>
<dbReference type="Pfam" id="PF08241">
    <property type="entry name" value="Methyltransf_11"/>
    <property type="match status" value="1"/>
</dbReference>
<dbReference type="GO" id="GO:0010340">
    <property type="term" value="F:carboxyl-O-methyltransferase activity"/>
    <property type="evidence" value="ECO:0007669"/>
    <property type="project" value="UniProtKB-UniRule"/>
</dbReference>
<dbReference type="EC" id="2.1.1.197" evidence="3 8"/>
<evidence type="ECO:0000256" key="7">
    <source>
        <dbReference type="ARBA" id="ARBA00022756"/>
    </source>
</evidence>
<proteinExistence type="inferred from homology"/>
<gene>
    <name evidence="8" type="primary">bioC</name>
    <name evidence="10" type="ORF">AAIA72_07015</name>
</gene>
<comment type="function">
    <text evidence="8">Converts the free carboxyl group of a malonyl-thioester to its methyl ester by transfer of a methyl group from S-adenosyl-L-methionine (SAM). It allows to synthesize pimeloyl-ACP via the fatty acid synthetic pathway.</text>
</comment>
<evidence type="ECO:0000259" key="9">
    <source>
        <dbReference type="Pfam" id="PF08241"/>
    </source>
</evidence>
<dbReference type="Gene3D" id="3.40.50.150">
    <property type="entry name" value="Vaccinia Virus protein VP39"/>
    <property type="match status" value="1"/>
</dbReference>
<dbReference type="HAMAP" id="MF_00835">
    <property type="entry name" value="BioC"/>
    <property type="match status" value="1"/>
</dbReference>
<evidence type="ECO:0000256" key="3">
    <source>
        <dbReference type="ARBA" id="ARBA00012327"/>
    </source>
</evidence>
<dbReference type="SUPFAM" id="SSF53335">
    <property type="entry name" value="S-adenosyl-L-methionine-dependent methyltransferases"/>
    <property type="match status" value="1"/>
</dbReference>
<evidence type="ECO:0000256" key="4">
    <source>
        <dbReference type="ARBA" id="ARBA00022603"/>
    </source>
</evidence>
<keyword evidence="4 8" id="KW-0489">Methyltransferase</keyword>
<dbReference type="InterPro" id="IPR011814">
    <property type="entry name" value="BioC"/>
</dbReference>
<dbReference type="CDD" id="cd02440">
    <property type="entry name" value="AdoMet_MTases"/>
    <property type="match status" value="1"/>
</dbReference>
<protein>
    <recommendedName>
        <fullName evidence="3 8">Malonyl-[acyl-carrier protein] O-methyltransferase</fullName>
        <shortName evidence="8">Malonyl-ACP O-methyltransferase</shortName>
        <ecNumber evidence="3 8">2.1.1.197</ecNumber>
    </recommendedName>
    <alternativeName>
        <fullName evidence="8">Biotin synthesis protein BioC</fullName>
    </alternativeName>
</protein>
<dbReference type="PANTHER" id="PTHR43861:SF1">
    <property type="entry name" value="TRANS-ACONITATE 2-METHYLTRANSFERASE"/>
    <property type="match status" value="1"/>
</dbReference>
<keyword evidence="5 8" id="KW-0808">Transferase</keyword>
<organism evidence="10">
    <name type="scientific">Thermohahella caldifontis</name>
    <dbReference type="NCBI Taxonomy" id="3142973"/>
    <lineage>
        <taxon>Bacteria</taxon>
        <taxon>Pseudomonadati</taxon>
        <taxon>Pseudomonadota</taxon>
        <taxon>Gammaproteobacteria</taxon>
        <taxon>Oceanospirillales</taxon>
        <taxon>Hahellaceae</taxon>
        <taxon>Thermohahella</taxon>
    </lineage>
</organism>
<dbReference type="PANTHER" id="PTHR43861">
    <property type="entry name" value="TRANS-ACONITATE 2-METHYLTRANSFERASE-RELATED"/>
    <property type="match status" value="1"/>
</dbReference>
<name>A0AB39V0X9_9GAMM</name>
<sequence>MAIDSASIAEAFSEAATRYDDVAAVQRWAAQQLLARMSPVSGRYLDAGCGTGWLACELARRGARLLALDLAPGMLKAAQRRPGAEAVQWLQGDMRDLPVGSGQLDGVVSNFALQWLPDPLPFFREVRRVLRPGGRLFATTLLPGTLQEMAEAWAEADPGGVHVNRFVPHEEVLAALKTAGLSLRHQTACVRTCHFASAAEAARSIKDVGAHNMNPGRRSSLTGIRRFRRFLEAWEACRTPEGVPQSWHVLFLEAQA</sequence>
<feature type="domain" description="Methyltransferase type 11" evidence="9">
    <location>
        <begin position="45"/>
        <end position="137"/>
    </location>
</feature>
<comment type="pathway">
    <text evidence="2 8">Cofactor biosynthesis; biotin biosynthesis.</text>
</comment>
<dbReference type="GO" id="GO:0009102">
    <property type="term" value="P:biotin biosynthetic process"/>
    <property type="evidence" value="ECO:0007669"/>
    <property type="project" value="UniProtKB-UniRule"/>
</dbReference>
<evidence type="ECO:0000256" key="5">
    <source>
        <dbReference type="ARBA" id="ARBA00022679"/>
    </source>
</evidence>
<dbReference type="KEGG" id="tcd:AAIA72_07015"/>
<evidence type="ECO:0000256" key="1">
    <source>
        <dbReference type="ARBA" id="ARBA00000852"/>
    </source>
</evidence>
<evidence type="ECO:0000256" key="6">
    <source>
        <dbReference type="ARBA" id="ARBA00022691"/>
    </source>
</evidence>
<dbReference type="InterPro" id="IPR013216">
    <property type="entry name" value="Methyltransf_11"/>
</dbReference>
<keyword evidence="7 8" id="KW-0093">Biotin biosynthesis</keyword>